<proteinExistence type="predicted"/>
<dbReference type="SUPFAM" id="SSF51905">
    <property type="entry name" value="FAD/NAD(P)-binding domain"/>
    <property type="match status" value="1"/>
</dbReference>
<protein>
    <recommendedName>
        <fullName evidence="3">FAD-binding domain-containing protein</fullName>
    </recommendedName>
</protein>
<dbReference type="Proteomes" id="UP000239907">
    <property type="component" value="Unassembled WGS sequence"/>
</dbReference>
<evidence type="ECO:0000313" key="2">
    <source>
        <dbReference type="Proteomes" id="UP000239907"/>
    </source>
</evidence>
<comment type="caution">
    <text evidence="1">The sequence shown here is derived from an EMBL/GenBank/DDBJ whole genome shotgun (WGS) entry which is preliminary data.</text>
</comment>
<dbReference type="InterPro" id="IPR036188">
    <property type="entry name" value="FAD/NAD-bd_sf"/>
</dbReference>
<accession>A0A2S7TYC3</accession>
<dbReference type="InterPro" id="IPR050407">
    <property type="entry name" value="Geranylgeranyl_reductase"/>
</dbReference>
<dbReference type="RefSeq" id="WP_105042233.1">
    <property type="nucleotide sequence ID" value="NZ_MQWA01000001.1"/>
</dbReference>
<gene>
    <name evidence="1" type="ORF">BSZ32_04005</name>
</gene>
<dbReference type="AlphaFoldDB" id="A0A2S7TYC3"/>
<sequence length="338" mass="36961">MKEIQIIGGGLAGLSLGIALRNNGVPVVLHESGVYPQHKVCGEFICGVEDSVLENLGIQTCLDNAKIHQRLKWWVDGVKVVDKALPRPARGISRYVLDQRLAEHFEKLGGLLMTPSRVRSDFGEGVVRACGKRKSGHKEWIGLKLHFLKDDLAGLEMHLGKIGYMGLCDVGGGRVNACGLFQMNSQIKGKGRQLFFNYLRSAGLDYLAGILDELESDDSSFSATAGFALGKQELQNGFSIGDAQYLIPPFTGNGMSMALESSALALESLLAYSVGDISWDAAQKEYHRKLKSQFGKRTALASSIHPLMFNNIGRASLKQLAKRDLLPIPFLFTQLRTP</sequence>
<keyword evidence="2" id="KW-1185">Reference proteome</keyword>
<reference evidence="1 2" key="1">
    <citation type="submission" date="2016-12" db="EMBL/GenBank/DDBJ databases">
        <title>Study of bacterial adaptation to deep sea.</title>
        <authorList>
            <person name="Song J."/>
            <person name="Yoshizawa S."/>
            <person name="Kogure K."/>
        </authorList>
    </citation>
    <scope>NUCLEOTIDE SEQUENCE [LARGE SCALE GENOMIC DNA]</scope>
    <source>
        <strain evidence="1 2">SAORIC-165</strain>
    </source>
</reference>
<dbReference type="PANTHER" id="PTHR42685:SF22">
    <property type="entry name" value="CONDITIONED MEDIUM FACTOR RECEPTOR 1"/>
    <property type="match status" value="1"/>
</dbReference>
<dbReference type="Gene3D" id="3.50.50.60">
    <property type="entry name" value="FAD/NAD(P)-binding domain"/>
    <property type="match status" value="2"/>
</dbReference>
<evidence type="ECO:0008006" key="3">
    <source>
        <dbReference type="Google" id="ProtNLM"/>
    </source>
</evidence>
<organism evidence="1 2">
    <name type="scientific">Rubritalea profundi</name>
    <dbReference type="NCBI Taxonomy" id="1658618"/>
    <lineage>
        <taxon>Bacteria</taxon>
        <taxon>Pseudomonadati</taxon>
        <taxon>Verrucomicrobiota</taxon>
        <taxon>Verrucomicrobiia</taxon>
        <taxon>Verrucomicrobiales</taxon>
        <taxon>Rubritaleaceae</taxon>
        <taxon>Rubritalea</taxon>
    </lineage>
</organism>
<name>A0A2S7TYC3_9BACT</name>
<dbReference type="PANTHER" id="PTHR42685">
    <property type="entry name" value="GERANYLGERANYL DIPHOSPHATE REDUCTASE"/>
    <property type="match status" value="1"/>
</dbReference>
<dbReference type="OrthoDB" id="9806565at2"/>
<dbReference type="PRINTS" id="PR00420">
    <property type="entry name" value="RNGMNOXGNASE"/>
</dbReference>
<evidence type="ECO:0000313" key="1">
    <source>
        <dbReference type="EMBL" id="PQJ27746.1"/>
    </source>
</evidence>
<dbReference type="EMBL" id="MQWA01000001">
    <property type="protein sequence ID" value="PQJ27746.1"/>
    <property type="molecule type" value="Genomic_DNA"/>
</dbReference>